<evidence type="ECO:0000256" key="1">
    <source>
        <dbReference type="SAM" id="MobiDB-lite"/>
    </source>
</evidence>
<accession>A0A4Y2HRZ9</accession>
<evidence type="ECO:0000313" key="3">
    <source>
        <dbReference type="Proteomes" id="UP000499080"/>
    </source>
</evidence>
<gene>
    <name evidence="2" type="ORF">AVEN_5155_1</name>
</gene>
<organism evidence="2 3">
    <name type="scientific">Araneus ventricosus</name>
    <name type="common">Orbweaver spider</name>
    <name type="synonym">Epeira ventricosa</name>
    <dbReference type="NCBI Taxonomy" id="182803"/>
    <lineage>
        <taxon>Eukaryota</taxon>
        <taxon>Metazoa</taxon>
        <taxon>Ecdysozoa</taxon>
        <taxon>Arthropoda</taxon>
        <taxon>Chelicerata</taxon>
        <taxon>Arachnida</taxon>
        <taxon>Araneae</taxon>
        <taxon>Araneomorphae</taxon>
        <taxon>Entelegynae</taxon>
        <taxon>Araneoidea</taxon>
        <taxon>Araneidae</taxon>
        <taxon>Araneus</taxon>
    </lineage>
</organism>
<evidence type="ECO:0000313" key="2">
    <source>
        <dbReference type="EMBL" id="GBM68186.1"/>
    </source>
</evidence>
<dbReference type="AlphaFoldDB" id="A0A4Y2HRZ9"/>
<reference evidence="2 3" key="1">
    <citation type="journal article" date="2019" name="Sci. Rep.">
        <title>Orb-weaving spider Araneus ventricosus genome elucidates the spidroin gene catalogue.</title>
        <authorList>
            <person name="Kono N."/>
            <person name="Nakamura H."/>
            <person name="Ohtoshi R."/>
            <person name="Moran D.A.P."/>
            <person name="Shinohara A."/>
            <person name="Yoshida Y."/>
            <person name="Fujiwara M."/>
            <person name="Mori M."/>
            <person name="Tomita M."/>
            <person name="Arakawa K."/>
        </authorList>
    </citation>
    <scope>NUCLEOTIDE SEQUENCE [LARGE SCALE GENOMIC DNA]</scope>
</reference>
<feature type="region of interest" description="Disordered" evidence="1">
    <location>
        <begin position="1"/>
        <end position="33"/>
    </location>
</feature>
<dbReference type="EMBL" id="BGPR01002126">
    <property type="protein sequence ID" value="GBM68186.1"/>
    <property type="molecule type" value="Genomic_DNA"/>
</dbReference>
<dbReference type="Proteomes" id="UP000499080">
    <property type="component" value="Unassembled WGS sequence"/>
</dbReference>
<comment type="caution">
    <text evidence="2">The sequence shown here is derived from an EMBL/GenBank/DDBJ whole genome shotgun (WGS) entry which is preliminary data.</text>
</comment>
<sequence length="107" mass="11685">MAKEELRLQNLNRKSHVASPGNGTLDARLRGEHSTTKPPMLIVDAYASFHSPRSFAALEGAEFNELLAVPFRVLGKSSFSFGSPKRTDPCVVFPLGNENRLTLNGTT</sequence>
<keyword evidence="3" id="KW-1185">Reference proteome</keyword>
<protein>
    <submittedName>
        <fullName evidence="2">Uncharacterized protein</fullName>
    </submittedName>
</protein>
<name>A0A4Y2HRZ9_ARAVE</name>
<proteinExistence type="predicted"/>